<feature type="coiled-coil region" evidence="18">
    <location>
        <begin position="469"/>
        <end position="497"/>
    </location>
</feature>
<feature type="domain" description="PAS" evidence="21">
    <location>
        <begin position="181"/>
        <end position="218"/>
    </location>
</feature>
<evidence type="ECO:0000256" key="7">
    <source>
        <dbReference type="ARBA" id="ARBA00022679"/>
    </source>
</evidence>
<dbReference type="CDD" id="cd17546">
    <property type="entry name" value="REC_hyHK_CKI1_RcsC-like"/>
    <property type="match status" value="1"/>
</dbReference>
<dbReference type="Pfam" id="PF02518">
    <property type="entry name" value="HATPase_c"/>
    <property type="match status" value="1"/>
</dbReference>
<keyword evidence="12" id="KW-1133">Transmembrane helix</keyword>
<dbReference type="InterPro" id="IPR008207">
    <property type="entry name" value="Sig_transdc_His_kin_Hpt_dom"/>
</dbReference>
<dbReference type="InterPro" id="IPR029016">
    <property type="entry name" value="GAF-like_dom_sf"/>
</dbReference>
<feature type="modified residue" description="4-aspartylphosphate" evidence="17">
    <location>
        <position position="827"/>
    </location>
</feature>
<dbReference type="PROSITE" id="PS50894">
    <property type="entry name" value="HPT"/>
    <property type="match status" value="1"/>
</dbReference>
<evidence type="ECO:0000259" key="22">
    <source>
        <dbReference type="PROSITE" id="PS50894"/>
    </source>
</evidence>
<evidence type="ECO:0000256" key="11">
    <source>
        <dbReference type="ARBA" id="ARBA00022840"/>
    </source>
</evidence>
<evidence type="ECO:0000256" key="15">
    <source>
        <dbReference type="ARBA" id="ARBA00074306"/>
    </source>
</evidence>
<dbReference type="InterPro" id="IPR001789">
    <property type="entry name" value="Sig_transdc_resp-reg_receiver"/>
</dbReference>
<feature type="domain" description="Response regulatory" evidence="20">
    <location>
        <begin position="937"/>
        <end position="1054"/>
    </location>
</feature>
<feature type="domain" description="Histidine kinase" evidence="19">
    <location>
        <begin position="514"/>
        <end position="721"/>
    </location>
</feature>
<dbReference type="SMART" id="SM00387">
    <property type="entry name" value="HATPase_c"/>
    <property type="match status" value="1"/>
</dbReference>
<dbReference type="Gene3D" id="3.30.450.40">
    <property type="match status" value="1"/>
</dbReference>
<dbReference type="PROSITE" id="PS50112">
    <property type="entry name" value="PAS"/>
    <property type="match status" value="1"/>
</dbReference>
<evidence type="ECO:0000256" key="14">
    <source>
        <dbReference type="ARBA" id="ARBA00023136"/>
    </source>
</evidence>
<dbReference type="PROSITE" id="PS50109">
    <property type="entry name" value="HIS_KIN"/>
    <property type="match status" value="1"/>
</dbReference>
<dbReference type="SUPFAM" id="SSF47384">
    <property type="entry name" value="Homodimeric domain of signal transducing histidine kinase"/>
    <property type="match status" value="1"/>
</dbReference>
<dbReference type="InterPro" id="IPR003594">
    <property type="entry name" value="HATPase_dom"/>
</dbReference>
<dbReference type="EMBL" id="AP004310">
    <property type="protein sequence ID" value="BAD01830.1"/>
    <property type="molecule type" value="Genomic_DNA"/>
</dbReference>
<dbReference type="InterPro" id="IPR013656">
    <property type="entry name" value="PAS_4"/>
</dbReference>
<dbReference type="SMART" id="SM00091">
    <property type="entry name" value="PAS"/>
    <property type="match status" value="2"/>
</dbReference>
<dbReference type="CDD" id="cd00088">
    <property type="entry name" value="HPT"/>
    <property type="match status" value="1"/>
</dbReference>
<evidence type="ECO:0000256" key="1">
    <source>
        <dbReference type="ARBA" id="ARBA00000085"/>
    </source>
</evidence>
<keyword evidence="8" id="KW-0812">Transmembrane</keyword>
<evidence type="ECO:0000256" key="8">
    <source>
        <dbReference type="ARBA" id="ARBA00022692"/>
    </source>
</evidence>
<dbReference type="InterPro" id="IPR000014">
    <property type="entry name" value="PAS"/>
</dbReference>
<dbReference type="Proteomes" id="UP000001425">
    <property type="component" value="Plasmid pSYSM"/>
</dbReference>
<dbReference type="CDD" id="cd00082">
    <property type="entry name" value="HisKA"/>
    <property type="match status" value="1"/>
</dbReference>
<evidence type="ECO:0000256" key="9">
    <source>
        <dbReference type="ARBA" id="ARBA00022741"/>
    </source>
</evidence>
<dbReference type="SMART" id="SM00065">
    <property type="entry name" value="GAF"/>
    <property type="match status" value="1"/>
</dbReference>
<dbReference type="PANTHER" id="PTHR45339:SF1">
    <property type="entry name" value="HYBRID SIGNAL TRANSDUCTION HISTIDINE KINASE J"/>
    <property type="match status" value="1"/>
</dbReference>
<dbReference type="InParanoid" id="Q6ZES0"/>
<evidence type="ECO:0000313" key="24">
    <source>
        <dbReference type="Proteomes" id="UP000001425"/>
    </source>
</evidence>
<keyword evidence="10" id="KW-0418">Kinase</keyword>
<keyword evidence="23" id="KW-0614">Plasmid</keyword>
<feature type="domain" description="Response regulatory" evidence="20">
    <location>
        <begin position="777"/>
        <end position="895"/>
    </location>
</feature>
<feature type="domain" description="HPt" evidence="22">
    <location>
        <begin position="1112"/>
        <end position="1209"/>
    </location>
</feature>
<evidence type="ECO:0000256" key="3">
    <source>
        <dbReference type="ARBA" id="ARBA00006402"/>
    </source>
</evidence>
<dbReference type="InterPro" id="IPR003018">
    <property type="entry name" value="GAF"/>
</dbReference>
<dbReference type="GO" id="GO:0000155">
    <property type="term" value="F:phosphorelay sensor kinase activity"/>
    <property type="evidence" value="ECO:0007669"/>
    <property type="project" value="InterPro"/>
</dbReference>
<name>Q6ZES0_SYNY3</name>
<keyword evidence="6 17" id="KW-0597">Phosphoprotein</keyword>
<dbReference type="Pfam" id="PF01590">
    <property type="entry name" value="GAF"/>
    <property type="match status" value="1"/>
</dbReference>
<dbReference type="InterPro" id="IPR004358">
    <property type="entry name" value="Sig_transdc_His_kin-like_C"/>
</dbReference>
<evidence type="ECO:0000256" key="6">
    <source>
        <dbReference type="ARBA" id="ARBA00022553"/>
    </source>
</evidence>
<dbReference type="FunFam" id="3.30.565.10:FF:000010">
    <property type="entry name" value="Sensor histidine kinase RcsC"/>
    <property type="match status" value="1"/>
</dbReference>
<dbReference type="SMART" id="SM00448">
    <property type="entry name" value="REC"/>
    <property type="match status" value="2"/>
</dbReference>
<feature type="modified residue" description="Phosphohistidine" evidence="16">
    <location>
        <position position="1151"/>
    </location>
</feature>
<organism evidence="23 24">
    <name type="scientific">Synechocystis sp. (strain ATCC 27184 / PCC 6803 / Kazusa)</name>
    <dbReference type="NCBI Taxonomy" id="1111708"/>
    <lineage>
        <taxon>Bacteria</taxon>
        <taxon>Bacillati</taxon>
        <taxon>Cyanobacteriota</taxon>
        <taxon>Cyanophyceae</taxon>
        <taxon>Synechococcales</taxon>
        <taxon>Merismopediaceae</taxon>
        <taxon>Synechocystis</taxon>
    </lineage>
</organism>
<dbReference type="Gene3D" id="1.20.120.160">
    <property type="entry name" value="HPT domain"/>
    <property type="match status" value="1"/>
</dbReference>
<dbReference type="SMART" id="SM00388">
    <property type="entry name" value="HisKA"/>
    <property type="match status" value="1"/>
</dbReference>
<dbReference type="Pfam" id="PF08448">
    <property type="entry name" value="PAS_4"/>
    <property type="match status" value="1"/>
</dbReference>
<dbReference type="InterPro" id="IPR036890">
    <property type="entry name" value="HATPase_C_sf"/>
</dbReference>
<dbReference type="InterPro" id="IPR011006">
    <property type="entry name" value="CheY-like_superfamily"/>
</dbReference>
<keyword evidence="11" id="KW-0067">ATP-binding</keyword>
<keyword evidence="14" id="KW-0472">Membrane</keyword>
<evidence type="ECO:0000259" key="21">
    <source>
        <dbReference type="PROSITE" id="PS50112"/>
    </source>
</evidence>
<reference evidence="23 24" key="1">
    <citation type="journal article" date="2003" name="DNA Res.">
        <title>Structural analysis of four large plasmids harboring in a unicellular cyanobacterium, Synechocystis sp. PCC 6803.</title>
        <authorList>
            <person name="Kaneko T."/>
            <person name="Nakamura Y."/>
            <person name="Sasamoto S."/>
            <person name="Watanabe A."/>
            <person name="Kohara M."/>
            <person name="Matsumoto M."/>
            <person name="Shimpo S."/>
            <person name="Yamada M."/>
            <person name="Tabata S."/>
        </authorList>
    </citation>
    <scope>NUCLEOTIDE SEQUENCE [LARGE SCALE GENOMIC DNA]</scope>
    <source>
        <strain evidence="24">ATCC 27184 / PCC 6803 / Kazusa</strain>
    </source>
</reference>
<evidence type="ECO:0000259" key="19">
    <source>
        <dbReference type="PROSITE" id="PS50109"/>
    </source>
</evidence>
<dbReference type="PANTHER" id="PTHR45339">
    <property type="entry name" value="HYBRID SIGNAL TRANSDUCTION HISTIDINE KINASE J"/>
    <property type="match status" value="1"/>
</dbReference>
<dbReference type="NCBIfam" id="TIGR00229">
    <property type="entry name" value="sensory_box"/>
    <property type="match status" value="1"/>
</dbReference>
<dbReference type="KEGG" id="syn:sll5060"/>
<dbReference type="Pfam" id="PF01627">
    <property type="entry name" value="Hpt"/>
    <property type="match status" value="1"/>
</dbReference>
<dbReference type="CDD" id="cd00130">
    <property type="entry name" value="PAS"/>
    <property type="match status" value="1"/>
</dbReference>
<dbReference type="Pfam" id="PF00072">
    <property type="entry name" value="Response_reg"/>
    <property type="match status" value="2"/>
</dbReference>
<dbReference type="InterPro" id="IPR036641">
    <property type="entry name" value="HPT_dom_sf"/>
</dbReference>
<dbReference type="SUPFAM" id="SSF52172">
    <property type="entry name" value="CheY-like"/>
    <property type="match status" value="2"/>
</dbReference>
<protein>
    <recommendedName>
        <fullName evidence="15">Circadian input-output histidine kinase CikA</fullName>
        <ecNumber evidence="4">2.7.13.3</ecNumber>
    </recommendedName>
</protein>
<dbReference type="PhylomeDB" id="Q6ZES0"/>
<dbReference type="GO" id="GO:0005886">
    <property type="term" value="C:plasma membrane"/>
    <property type="evidence" value="ECO:0007669"/>
    <property type="project" value="UniProtKB-SubCell"/>
</dbReference>
<evidence type="ECO:0000259" key="20">
    <source>
        <dbReference type="PROSITE" id="PS50110"/>
    </source>
</evidence>
<sequence>MINSGTLITKIEELQSTLAKMDIALGTVDEAIVWTDGTGQIQWCNTAFDHLMGKLHILILGKNLVELLPLHRNSQPLEVSHHPFTIIVATQQKFTDHYEFNQNGKWLHLEIMTSPLMNAQGAVLVIRDISDRHLQEQTLQQLNENLEKRVLERTQAVSLINNKLEQELRERKKTEIALKATTSRLEALIQNLQAGVLVENENGKIVLVNQVFCDLFGIDVPPEKLIGFDCRQSAQFAKILFEDPEAFIIGIDNILQNRQIVTNEELRLKDGRTFARDYVPIEVGNHHDGRLWLYRNITPQKQAEVSLRKQYQRTLLLKEITEEIRQSLDPVKIFQVAVSRLGQTLQVSRCIVHLYSDMPQPHLTCVAEYLIPGMTSMLDLNLLIADNPHLLRALNQDDAVQVDNLKMVPTAVPLQDFYNQLQVYSLLIIRTSYQDKTNGLLILHQCDRSRSWNTEEVELVKAVADQVGIALAQAKLLEQEREIRQQLIEQNKALMTATKAAEDANRAKSDFLATMSHEIRTPMNAVIGMTGLLLDTHLNTQQQQFTETIRSSGEALLSLINDILDFSKIESGQFKLEIHPFEIQQCVEECLDLVAPQAFAKKLDLVYQIEPQVPMAILGDLTRVRQVLVNILANAVKFTTSGSIQVRVSATVANQQQNKYTIQFSIKDTGIGISPDQQSALFKSFSQVNTSIARKYGGTGLGLAICKRLTEMMGGQIWVESYGEIAGNPPVDWAKTSKNNPLESTGATFYFTITAQSTTIVRRPNDLSCQLSLAGKRLLIVDDNQLSCEGLKQLVTAWGLQAQATTSGWEAFSWLRQGECFDLAIIDLQMEEVDGLQLAEALRTLPTGESLPLVILTPSPTSLAELSARTDISIAACLSSPIKKSLVYEVLCEVFKADETDNSLFNGDWRSGITEAVKRTCSPQEREARIKTLSPLRILLVEDNNINQRVALLMLEKLGYRPDIAGNGLEALQVLHQASYDVILMDVEMPEMDGLSATKAIRQDFPADEQPWIIAVTAYAMQGDRETCLAAGMNDYITKPIRENDLLDALQRIDFSVLSLTKNKPAPLSEPVVNVGLVNPVPEVLKADQLEENLVLDLSILTGIREMAGPDGATFLQVIIGDYLHTTPSLLEKLKTAIAAQEIDTVRATAHSLGSSSANLGAVEFAKQCKQLENLARSGMLSGVDGQYIQLEKEYEKVSQALALQLNPN</sequence>
<dbReference type="SUPFAM" id="SSF47226">
    <property type="entry name" value="Histidine-containing phosphotransfer domain, HPT domain"/>
    <property type="match status" value="1"/>
</dbReference>
<dbReference type="SUPFAM" id="SSF55781">
    <property type="entry name" value="GAF domain-like"/>
    <property type="match status" value="1"/>
</dbReference>
<dbReference type="InterPro" id="IPR036097">
    <property type="entry name" value="HisK_dim/P_sf"/>
</dbReference>
<dbReference type="PROSITE" id="PS50110">
    <property type="entry name" value="RESPONSE_REGULATORY"/>
    <property type="match status" value="2"/>
</dbReference>
<evidence type="ECO:0000256" key="17">
    <source>
        <dbReference type="PROSITE-ProRule" id="PRU00169"/>
    </source>
</evidence>
<evidence type="ECO:0000256" key="10">
    <source>
        <dbReference type="ARBA" id="ARBA00022777"/>
    </source>
</evidence>
<evidence type="ECO:0000256" key="12">
    <source>
        <dbReference type="ARBA" id="ARBA00022989"/>
    </source>
</evidence>
<dbReference type="AlphaFoldDB" id="Q6ZES0"/>
<dbReference type="InterPro" id="IPR003661">
    <property type="entry name" value="HisK_dim/P_dom"/>
</dbReference>
<evidence type="ECO:0000256" key="13">
    <source>
        <dbReference type="ARBA" id="ARBA00023012"/>
    </source>
</evidence>
<evidence type="ECO:0000256" key="5">
    <source>
        <dbReference type="ARBA" id="ARBA00022475"/>
    </source>
</evidence>
<dbReference type="SMART" id="SM00073">
    <property type="entry name" value="HPT"/>
    <property type="match status" value="1"/>
</dbReference>
<comment type="subcellular location">
    <subcellularLocation>
        <location evidence="2">Cell membrane</location>
        <topology evidence="2">Multi-pass membrane protein</topology>
    </subcellularLocation>
</comment>
<dbReference type="Gene3D" id="3.30.450.20">
    <property type="entry name" value="PAS domain"/>
    <property type="match status" value="2"/>
</dbReference>
<keyword evidence="13" id="KW-0902">Two-component regulatory system</keyword>
<dbReference type="FunFam" id="1.10.287.130:FF:000003">
    <property type="entry name" value="Histidine kinase"/>
    <property type="match status" value="1"/>
</dbReference>
<dbReference type="EnsemblBacteria" id="BAD01830">
    <property type="protein sequence ID" value="BAD01830"/>
    <property type="gene ID" value="BAD01830"/>
</dbReference>
<accession>Q6ZES0</accession>
<keyword evidence="5" id="KW-1003">Cell membrane</keyword>
<dbReference type="CDD" id="cd16922">
    <property type="entry name" value="HATPase_EvgS-ArcB-TorS-like"/>
    <property type="match status" value="1"/>
</dbReference>
<dbReference type="Gene3D" id="3.40.50.2300">
    <property type="match status" value="2"/>
</dbReference>
<comment type="similarity">
    <text evidence="3">In the N-terminal section; belongs to the phytochrome family.</text>
</comment>
<dbReference type="InterPro" id="IPR005467">
    <property type="entry name" value="His_kinase_dom"/>
</dbReference>
<dbReference type="InterPro" id="IPR035965">
    <property type="entry name" value="PAS-like_dom_sf"/>
</dbReference>
<dbReference type="PRINTS" id="PR00344">
    <property type="entry name" value="BCTRLSENSOR"/>
</dbReference>
<dbReference type="Pfam" id="PF13188">
    <property type="entry name" value="PAS_8"/>
    <property type="match status" value="1"/>
</dbReference>
<evidence type="ECO:0000256" key="18">
    <source>
        <dbReference type="SAM" id="Coils"/>
    </source>
</evidence>
<dbReference type="EC" id="2.7.13.3" evidence="4"/>
<evidence type="ECO:0000256" key="4">
    <source>
        <dbReference type="ARBA" id="ARBA00012438"/>
    </source>
</evidence>
<dbReference type="Gene3D" id="1.10.287.130">
    <property type="match status" value="1"/>
</dbReference>
<dbReference type="GO" id="GO:0005524">
    <property type="term" value="F:ATP binding"/>
    <property type="evidence" value="ECO:0007669"/>
    <property type="project" value="UniProtKB-KW"/>
</dbReference>
<dbReference type="Pfam" id="PF00512">
    <property type="entry name" value="HisKA"/>
    <property type="match status" value="1"/>
</dbReference>
<evidence type="ECO:0000313" key="23">
    <source>
        <dbReference type="EMBL" id="BAD01830.1"/>
    </source>
</evidence>
<evidence type="ECO:0000256" key="2">
    <source>
        <dbReference type="ARBA" id="ARBA00004651"/>
    </source>
</evidence>
<keyword evidence="7" id="KW-0808">Transferase</keyword>
<dbReference type="SUPFAM" id="SSF55785">
    <property type="entry name" value="PYP-like sensor domain (PAS domain)"/>
    <property type="match status" value="2"/>
</dbReference>
<keyword evidence="9" id="KW-0547">Nucleotide-binding</keyword>
<comment type="catalytic activity">
    <reaction evidence="1">
        <text>ATP + protein L-histidine = ADP + protein N-phospho-L-histidine.</text>
        <dbReference type="EC" id="2.7.13.3"/>
    </reaction>
</comment>
<keyword evidence="18" id="KW-0175">Coiled coil</keyword>
<keyword evidence="24" id="KW-1185">Reference proteome</keyword>
<feature type="modified residue" description="4-aspartylphosphate" evidence="17">
    <location>
        <position position="986"/>
    </location>
</feature>
<dbReference type="SUPFAM" id="SSF55874">
    <property type="entry name" value="ATPase domain of HSP90 chaperone/DNA topoisomerase II/histidine kinase"/>
    <property type="match status" value="1"/>
</dbReference>
<evidence type="ECO:0000256" key="16">
    <source>
        <dbReference type="PROSITE-ProRule" id="PRU00110"/>
    </source>
</evidence>
<geneLocation type="plasmid" evidence="23 24">
    <name>pSYSM</name>
</geneLocation>
<dbReference type="Gene3D" id="3.30.565.10">
    <property type="entry name" value="Histidine kinase-like ATPase, C-terminal domain"/>
    <property type="match status" value="1"/>
</dbReference>
<proteinExistence type="inferred from homology"/>
<gene>
    <name evidence="23" type="ordered locus">sll5060</name>
</gene>